<dbReference type="GO" id="GO:0006352">
    <property type="term" value="P:DNA-templated transcription initiation"/>
    <property type="evidence" value="ECO:0007669"/>
    <property type="project" value="InterPro"/>
</dbReference>
<evidence type="ECO:0000259" key="6">
    <source>
        <dbReference type="Pfam" id="PF08281"/>
    </source>
</evidence>
<dbReference type="InterPro" id="IPR014284">
    <property type="entry name" value="RNA_pol_sigma-70_dom"/>
</dbReference>
<protein>
    <submittedName>
        <fullName evidence="7">RNA polymerase sigma-70 factor</fullName>
    </submittedName>
</protein>
<dbReference type="OrthoDB" id="656273at2"/>
<dbReference type="AlphaFoldDB" id="A0A3B7MN80"/>
<dbReference type="CDD" id="cd06171">
    <property type="entry name" value="Sigma70_r4"/>
    <property type="match status" value="1"/>
</dbReference>
<reference evidence="7 8" key="1">
    <citation type="submission" date="2018-09" db="EMBL/GenBank/DDBJ databases">
        <title>Genome sequencing of strain 6GH32-13.</title>
        <authorList>
            <person name="Weon H.-Y."/>
            <person name="Heo J."/>
            <person name="Kwon S.-W."/>
        </authorList>
    </citation>
    <scope>NUCLEOTIDE SEQUENCE [LARGE SCALE GENOMIC DNA]</scope>
    <source>
        <strain evidence="7 8">5GH32-13</strain>
    </source>
</reference>
<feature type="domain" description="RNA polymerase sigma factor 70 region 4 type 2" evidence="6">
    <location>
        <begin position="130"/>
        <end position="181"/>
    </location>
</feature>
<dbReference type="NCBIfam" id="TIGR02985">
    <property type="entry name" value="Sig70_bacteroi1"/>
    <property type="match status" value="1"/>
</dbReference>
<sequence length="209" mass="24577">MMIPSEINNEVQLAAAFRDEEQVAQGALGLLWKNNYKSLVYFANQLVKNDLLSEDIVSETFAKLWALRHNFDNVPSIRSFLYVTVRNSCYDHLRSQEIHTRIHKEILYTSDYVHEMNRDDYDMMYAEYIQQLYVQVRELPERCRQVFNLYFFDRLTTREIAEALNISEQTVRNQKTKAVAMLKSALLKKNILPVALLLHFFAVLCAVED</sequence>
<dbReference type="InterPro" id="IPR039425">
    <property type="entry name" value="RNA_pol_sigma-70-like"/>
</dbReference>
<evidence type="ECO:0000256" key="4">
    <source>
        <dbReference type="ARBA" id="ARBA00023163"/>
    </source>
</evidence>
<dbReference type="Pfam" id="PF08281">
    <property type="entry name" value="Sigma70_r4_2"/>
    <property type="match status" value="1"/>
</dbReference>
<keyword evidence="3" id="KW-0731">Sigma factor</keyword>
<evidence type="ECO:0000313" key="8">
    <source>
        <dbReference type="Proteomes" id="UP000263900"/>
    </source>
</evidence>
<accession>A0A3B7MN80</accession>
<dbReference type="PANTHER" id="PTHR43133:SF46">
    <property type="entry name" value="RNA POLYMERASE SIGMA-70 FACTOR ECF SUBFAMILY"/>
    <property type="match status" value="1"/>
</dbReference>
<evidence type="ECO:0000313" key="7">
    <source>
        <dbReference type="EMBL" id="AXY74763.1"/>
    </source>
</evidence>
<evidence type="ECO:0000256" key="2">
    <source>
        <dbReference type="ARBA" id="ARBA00023015"/>
    </source>
</evidence>
<evidence type="ECO:0000256" key="3">
    <source>
        <dbReference type="ARBA" id="ARBA00023082"/>
    </source>
</evidence>
<dbReference type="Proteomes" id="UP000263900">
    <property type="component" value="Chromosome"/>
</dbReference>
<keyword evidence="4" id="KW-0804">Transcription</keyword>
<evidence type="ECO:0000259" key="5">
    <source>
        <dbReference type="Pfam" id="PF04542"/>
    </source>
</evidence>
<dbReference type="RefSeq" id="WP_119050646.1">
    <property type="nucleotide sequence ID" value="NZ_CP032157.1"/>
</dbReference>
<dbReference type="InterPro" id="IPR036388">
    <property type="entry name" value="WH-like_DNA-bd_sf"/>
</dbReference>
<gene>
    <name evidence="7" type="ORF">D3H65_12555</name>
</gene>
<dbReference type="EMBL" id="CP032157">
    <property type="protein sequence ID" value="AXY74763.1"/>
    <property type="molecule type" value="Genomic_DNA"/>
</dbReference>
<dbReference type="NCBIfam" id="TIGR02937">
    <property type="entry name" value="sigma70-ECF"/>
    <property type="match status" value="1"/>
</dbReference>
<dbReference type="GO" id="GO:0003677">
    <property type="term" value="F:DNA binding"/>
    <property type="evidence" value="ECO:0007669"/>
    <property type="project" value="InterPro"/>
</dbReference>
<dbReference type="Gene3D" id="1.10.1740.10">
    <property type="match status" value="1"/>
</dbReference>
<keyword evidence="8" id="KW-1185">Reference proteome</keyword>
<proteinExistence type="inferred from homology"/>
<dbReference type="SUPFAM" id="SSF88659">
    <property type="entry name" value="Sigma3 and sigma4 domains of RNA polymerase sigma factors"/>
    <property type="match status" value="1"/>
</dbReference>
<evidence type="ECO:0000256" key="1">
    <source>
        <dbReference type="ARBA" id="ARBA00010641"/>
    </source>
</evidence>
<dbReference type="SUPFAM" id="SSF88946">
    <property type="entry name" value="Sigma2 domain of RNA polymerase sigma factors"/>
    <property type="match status" value="1"/>
</dbReference>
<dbReference type="InterPro" id="IPR013249">
    <property type="entry name" value="RNA_pol_sigma70_r4_t2"/>
</dbReference>
<dbReference type="Pfam" id="PF04542">
    <property type="entry name" value="Sigma70_r2"/>
    <property type="match status" value="1"/>
</dbReference>
<dbReference type="Gene3D" id="1.10.10.10">
    <property type="entry name" value="Winged helix-like DNA-binding domain superfamily/Winged helix DNA-binding domain"/>
    <property type="match status" value="1"/>
</dbReference>
<dbReference type="GO" id="GO:0016987">
    <property type="term" value="F:sigma factor activity"/>
    <property type="evidence" value="ECO:0007669"/>
    <property type="project" value="UniProtKB-KW"/>
</dbReference>
<dbReference type="InterPro" id="IPR007627">
    <property type="entry name" value="RNA_pol_sigma70_r2"/>
</dbReference>
<comment type="similarity">
    <text evidence="1">Belongs to the sigma-70 factor family. ECF subfamily.</text>
</comment>
<dbReference type="KEGG" id="pseg:D3H65_12555"/>
<keyword evidence="2" id="KW-0805">Transcription regulation</keyword>
<name>A0A3B7MN80_9BACT</name>
<organism evidence="7 8">
    <name type="scientific">Paraflavitalea soli</name>
    <dbReference type="NCBI Taxonomy" id="2315862"/>
    <lineage>
        <taxon>Bacteria</taxon>
        <taxon>Pseudomonadati</taxon>
        <taxon>Bacteroidota</taxon>
        <taxon>Chitinophagia</taxon>
        <taxon>Chitinophagales</taxon>
        <taxon>Chitinophagaceae</taxon>
        <taxon>Paraflavitalea</taxon>
    </lineage>
</organism>
<dbReference type="InterPro" id="IPR013325">
    <property type="entry name" value="RNA_pol_sigma_r2"/>
</dbReference>
<dbReference type="InterPro" id="IPR014327">
    <property type="entry name" value="RNA_pol_sigma70_bacteroid"/>
</dbReference>
<dbReference type="InterPro" id="IPR013324">
    <property type="entry name" value="RNA_pol_sigma_r3/r4-like"/>
</dbReference>
<feature type="domain" description="RNA polymerase sigma-70 region 2" evidence="5">
    <location>
        <begin position="32"/>
        <end position="96"/>
    </location>
</feature>
<dbReference type="PANTHER" id="PTHR43133">
    <property type="entry name" value="RNA POLYMERASE ECF-TYPE SIGMA FACTO"/>
    <property type="match status" value="1"/>
</dbReference>